<protein>
    <recommendedName>
        <fullName evidence="7">Sec-independent protein translocase protein TatC</fullName>
    </recommendedName>
</protein>
<comment type="subcellular location">
    <subcellularLocation>
        <location evidence="7">Cell membrane</location>
        <topology evidence="7">Multi-pass membrane protein</topology>
    </subcellularLocation>
    <subcellularLocation>
        <location evidence="1">Membrane</location>
        <topology evidence="1">Multi-pass membrane protein</topology>
    </subcellularLocation>
</comment>
<evidence type="ECO:0000256" key="3">
    <source>
        <dbReference type="ARBA" id="ARBA00022927"/>
    </source>
</evidence>
<dbReference type="EMBL" id="LR738855">
    <property type="protein sequence ID" value="VZH85239.1"/>
    <property type="molecule type" value="Genomic_DNA"/>
</dbReference>
<keyword evidence="5 7" id="KW-0811">Translocation</keyword>
<keyword evidence="3 7" id="KW-0653">Protein transport</keyword>
<keyword evidence="7" id="KW-0813">Transport</keyword>
<feature type="transmembrane region" description="Helical" evidence="7">
    <location>
        <begin position="202"/>
        <end position="229"/>
    </location>
</feature>
<dbReference type="NCBIfam" id="TIGR00945">
    <property type="entry name" value="tatC"/>
    <property type="match status" value="1"/>
</dbReference>
<dbReference type="InterPro" id="IPR002033">
    <property type="entry name" value="TatC"/>
</dbReference>
<feature type="transmembrane region" description="Helical" evidence="7">
    <location>
        <begin position="123"/>
        <end position="144"/>
    </location>
</feature>
<dbReference type="GO" id="GO:0065002">
    <property type="term" value="P:intracellular protein transmembrane transport"/>
    <property type="evidence" value="ECO:0007669"/>
    <property type="project" value="TreeGrafter"/>
</dbReference>
<feature type="transmembrane region" description="Helical" evidence="7">
    <location>
        <begin position="241"/>
        <end position="258"/>
    </location>
</feature>
<evidence type="ECO:0000256" key="1">
    <source>
        <dbReference type="ARBA" id="ARBA00004141"/>
    </source>
</evidence>
<dbReference type="RefSeq" id="WP_155872781.1">
    <property type="nucleotide sequence ID" value="NZ_CP168248.1"/>
</dbReference>
<dbReference type="GO" id="GO:0009977">
    <property type="term" value="F:proton motive force dependent protein transmembrane transporter activity"/>
    <property type="evidence" value="ECO:0007669"/>
    <property type="project" value="TreeGrafter"/>
</dbReference>
<sequence>MSNVDVQSATKATRVRRNRIHNPFSVRPKRPTDGSMSLVEHLQELRRRVIISVLALIVGTIVGFMWYQHPVNLHWFTLRSLGDILRGPYCSLPPENRAVLTLDGECRLIATSPFEMFMLRLKVGALAGSVFASPVWLQQLWAFITPGLMKNERRWTLFFVTAAVTLFVSGAVLAYFVIAVGLQFLLTMGGEFQVTALSGGQYFNFILTLLVMFGVSFEVPLIIAMLNLAGILSYESIKDKRRIIIVSVFIFAAFMTPGQDPYSMVALGASLCLLVELAIQFTRLNDKRRKNTRPDWMDVDDEHASTLTPASDSLDSSTLIASSDPITPSSPIAASAPEFPAAVTPSALERPQRLDTQSNFDDVL</sequence>
<name>A0A6I8MGV3_9CORY</name>
<evidence type="ECO:0000256" key="7">
    <source>
        <dbReference type="HAMAP-Rule" id="MF_00902"/>
    </source>
</evidence>
<feature type="compositionally biased region" description="Polar residues" evidence="8">
    <location>
        <begin position="354"/>
        <end position="364"/>
    </location>
</feature>
<keyword evidence="7" id="KW-1003">Cell membrane</keyword>
<feature type="transmembrane region" description="Helical" evidence="7">
    <location>
        <begin position="264"/>
        <end position="284"/>
    </location>
</feature>
<proteinExistence type="inferred from homology"/>
<dbReference type="GO" id="GO:0033281">
    <property type="term" value="C:TAT protein transport complex"/>
    <property type="evidence" value="ECO:0007669"/>
    <property type="project" value="UniProtKB-UniRule"/>
</dbReference>
<accession>A0A6I8MGV3</accession>
<dbReference type="PRINTS" id="PR01840">
    <property type="entry name" value="TATCFAMILY"/>
</dbReference>
<evidence type="ECO:0000256" key="5">
    <source>
        <dbReference type="ARBA" id="ARBA00023010"/>
    </source>
</evidence>
<keyword evidence="6 7" id="KW-0472">Membrane</keyword>
<dbReference type="KEGG" id="crf:FRC0190_01216"/>
<keyword evidence="4 7" id="KW-1133">Transmembrane helix</keyword>
<dbReference type="PROSITE" id="PS01218">
    <property type="entry name" value="TATC"/>
    <property type="match status" value="1"/>
</dbReference>
<evidence type="ECO:0000313" key="10">
    <source>
        <dbReference type="Proteomes" id="UP000423525"/>
    </source>
</evidence>
<evidence type="ECO:0000256" key="6">
    <source>
        <dbReference type="ARBA" id="ARBA00023136"/>
    </source>
</evidence>
<comment type="function">
    <text evidence="7">Part of the twin-arginine translocation (Tat) system that transports large folded proteins containing a characteristic twin-arginine motif in their signal peptide across membranes. Together with TatB, TatC is part of a receptor directly interacting with Tat signal peptides.</text>
</comment>
<feature type="transmembrane region" description="Helical" evidence="7">
    <location>
        <begin position="49"/>
        <end position="67"/>
    </location>
</feature>
<dbReference type="PANTHER" id="PTHR30371:SF0">
    <property type="entry name" value="SEC-INDEPENDENT PROTEIN TRANSLOCASE PROTEIN TATC, CHLOROPLASTIC-RELATED"/>
    <property type="match status" value="1"/>
</dbReference>
<comment type="subunit">
    <text evidence="7">The Tat system comprises two distinct complexes: a TatABC complex, containing multiple copies of TatA, TatB and TatC subunits, and a separate TatA complex, containing only TatA subunits. Substrates initially bind to the TatABC complex, which probably triggers association of the separate TatA complex to form the active translocon.</text>
</comment>
<dbReference type="HAMAP" id="MF_00902">
    <property type="entry name" value="TatC"/>
    <property type="match status" value="1"/>
</dbReference>
<comment type="similarity">
    <text evidence="7">Belongs to the TatC family.</text>
</comment>
<dbReference type="GO" id="GO:0043953">
    <property type="term" value="P:protein transport by the Tat complex"/>
    <property type="evidence" value="ECO:0007669"/>
    <property type="project" value="UniProtKB-UniRule"/>
</dbReference>
<dbReference type="Proteomes" id="UP000423525">
    <property type="component" value="Chromosome"/>
</dbReference>
<dbReference type="AlphaFoldDB" id="A0A6I8MGV3"/>
<evidence type="ECO:0000256" key="8">
    <source>
        <dbReference type="SAM" id="MobiDB-lite"/>
    </source>
</evidence>
<dbReference type="PANTHER" id="PTHR30371">
    <property type="entry name" value="SEC-INDEPENDENT PROTEIN TRANSLOCASE PROTEIN TATC"/>
    <property type="match status" value="1"/>
</dbReference>
<reference evidence="9 10" key="1">
    <citation type="submission" date="2019-11" db="EMBL/GenBank/DDBJ databases">
        <authorList>
            <person name="Brisse S."/>
        </authorList>
    </citation>
    <scope>NUCLEOTIDE SEQUENCE [LARGE SCALE GENOMIC DNA]</scope>
    <source>
        <strain evidence="9">FRC0190</strain>
    </source>
</reference>
<keyword evidence="2 7" id="KW-0812">Transmembrane</keyword>
<organism evidence="9 10">
    <name type="scientific">Corynebacterium rouxii</name>
    <dbReference type="NCBI Taxonomy" id="2719119"/>
    <lineage>
        <taxon>Bacteria</taxon>
        <taxon>Bacillati</taxon>
        <taxon>Actinomycetota</taxon>
        <taxon>Actinomycetes</taxon>
        <taxon>Mycobacteriales</taxon>
        <taxon>Corynebacteriaceae</taxon>
        <taxon>Corynebacterium</taxon>
    </lineage>
</organism>
<dbReference type="Pfam" id="PF00902">
    <property type="entry name" value="TatC"/>
    <property type="match status" value="1"/>
</dbReference>
<dbReference type="InterPro" id="IPR019820">
    <property type="entry name" value="Sec-indep_translocase_CS"/>
</dbReference>
<gene>
    <name evidence="7" type="primary">tatC</name>
    <name evidence="9" type="ORF">FRC0190_01216</name>
</gene>
<feature type="region of interest" description="Disordered" evidence="8">
    <location>
        <begin position="325"/>
        <end position="364"/>
    </location>
</feature>
<feature type="transmembrane region" description="Helical" evidence="7">
    <location>
        <begin position="156"/>
        <end position="182"/>
    </location>
</feature>
<evidence type="ECO:0000256" key="2">
    <source>
        <dbReference type="ARBA" id="ARBA00022692"/>
    </source>
</evidence>
<evidence type="ECO:0000313" key="9">
    <source>
        <dbReference type="EMBL" id="VZH85239.1"/>
    </source>
</evidence>
<evidence type="ECO:0000256" key="4">
    <source>
        <dbReference type="ARBA" id="ARBA00022989"/>
    </source>
</evidence>